<gene>
    <name evidence="1" type="ORF">JS533_001030</name>
</gene>
<accession>A0ABS9VS11</accession>
<reference evidence="1 2" key="1">
    <citation type="journal article" date="2021" name="Environ. Microbiol.">
        <title>Genetic insights into the dark matter of the mammalian gut microbiota through targeted genome reconstruction.</title>
        <authorList>
            <person name="Lugli G.A."/>
            <person name="Alessandri G."/>
            <person name="Milani C."/>
            <person name="Viappiani A."/>
            <person name="Fontana F."/>
            <person name="Tarracchini C."/>
            <person name="Mancabelli L."/>
            <person name="Argentini C."/>
            <person name="Ruiz L."/>
            <person name="Margolles A."/>
            <person name="van Sinderen D."/>
            <person name="Turroni F."/>
            <person name="Ventura M."/>
        </authorList>
    </citation>
    <scope>NUCLEOTIDE SEQUENCE [LARGE SCALE GENOMIC DNA]</scope>
    <source>
        <strain evidence="1 2">MA1</strain>
    </source>
</reference>
<name>A0ABS9VS11_9BIFI</name>
<reference evidence="1 2" key="2">
    <citation type="journal article" date="2021" name="Syst. Appl. Microbiol.">
        <title>Phylogenetic classification of ten novel species belonging to the genus Bifidobacterium comprising B. phasiani sp. nov., B. pongonis sp. nov., B. saguinibicoloris sp. nov., B. colobi sp. nov., B. simiiventris sp. nov., B. santillanense sp. nov., B. miconis sp. nov., B. amazonense sp. nov., B. pluvialisilvae sp. nov., and B. miconisargentati sp. nov.</title>
        <authorList>
            <person name="Lugli G.A."/>
            <person name="Calvete-Torre I."/>
            <person name="Alessandri G."/>
            <person name="Milani C."/>
            <person name="Turroni F."/>
            <person name="Laiolo P."/>
            <person name="Ossiprandi M.C."/>
            <person name="Margolles A."/>
            <person name="Ruiz L."/>
            <person name="Ventura M."/>
        </authorList>
    </citation>
    <scope>NUCLEOTIDE SEQUENCE [LARGE SCALE GENOMIC DNA]</scope>
    <source>
        <strain evidence="1 2">MA1</strain>
    </source>
</reference>
<dbReference type="RefSeq" id="WP_241512715.1">
    <property type="nucleotide sequence ID" value="NZ_JAFEJT020000002.1"/>
</dbReference>
<keyword evidence="2" id="KW-1185">Reference proteome</keyword>
<evidence type="ECO:0000313" key="1">
    <source>
        <dbReference type="EMBL" id="MCH9274872.1"/>
    </source>
</evidence>
<dbReference type="EMBL" id="JAFEJT020000002">
    <property type="protein sequence ID" value="MCH9274872.1"/>
    <property type="molecule type" value="Genomic_DNA"/>
</dbReference>
<evidence type="ECO:0000313" key="2">
    <source>
        <dbReference type="Proteomes" id="UP000710815"/>
    </source>
</evidence>
<organism evidence="1 2">
    <name type="scientific">Bifidobacterium amazonense</name>
    <dbReference type="NCBI Taxonomy" id="2809027"/>
    <lineage>
        <taxon>Bacteria</taxon>
        <taxon>Bacillati</taxon>
        <taxon>Actinomycetota</taxon>
        <taxon>Actinomycetes</taxon>
        <taxon>Bifidobacteriales</taxon>
        <taxon>Bifidobacteriaceae</taxon>
        <taxon>Bifidobacterium</taxon>
    </lineage>
</organism>
<comment type="caution">
    <text evidence="1">The sequence shown here is derived from an EMBL/GenBank/DDBJ whole genome shotgun (WGS) entry which is preliminary data.</text>
</comment>
<protein>
    <submittedName>
        <fullName evidence="1">Uncharacterized protein</fullName>
    </submittedName>
</protein>
<sequence length="101" mass="10900">MTKANIIHVRFDGRIGVSRMGCDVRATSVRRARDAFADVRSVCRRPVRDVARVGRSAGVCGESVPKMTATGGKRDGMVGELRTWTHIAAHIGPRAIGSVKL</sequence>
<dbReference type="Proteomes" id="UP000710815">
    <property type="component" value="Unassembled WGS sequence"/>
</dbReference>
<proteinExistence type="predicted"/>